<protein>
    <submittedName>
        <fullName evidence="2">Uncharacterized protein</fullName>
    </submittedName>
</protein>
<dbReference type="VEuPathDB" id="FungiDB:AeMF1_015774"/>
<accession>A0A6G0WBE9</accession>
<gene>
    <name evidence="2" type="ORF">Ae201684_016773</name>
</gene>
<evidence type="ECO:0000313" key="3">
    <source>
        <dbReference type="Proteomes" id="UP000481153"/>
    </source>
</evidence>
<name>A0A6G0WBE9_9STRA</name>
<evidence type="ECO:0000256" key="1">
    <source>
        <dbReference type="SAM" id="MobiDB-lite"/>
    </source>
</evidence>
<keyword evidence="3" id="KW-1185">Reference proteome</keyword>
<feature type="region of interest" description="Disordered" evidence="1">
    <location>
        <begin position="75"/>
        <end position="106"/>
    </location>
</feature>
<proteinExistence type="predicted"/>
<dbReference type="Proteomes" id="UP000481153">
    <property type="component" value="Unassembled WGS sequence"/>
</dbReference>
<comment type="caution">
    <text evidence="2">The sequence shown here is derived from an EMBL/GenBank/DDBJ whole genome shotgun (WGS) entry which is preliminary data.</text>
</comment>
<dbReference type="EMBL" id="VJMJ01000267">
    <property type="protein sequence ID" value="KAF0724565.1"/>
    <property type="molecule type" value="Genomic_DNA"/>
</dbReference>
<sequence length="335" mass="36903">MEGRPLPPGRRGRPVLKKTELKTASVIEIHCQVEPAADTDNRSVTTIEEAKIEQIEETSIRPDSADETLAESLQKIQVDERSVEPPHARVDDAPPTQPAVDEPSPKLDIVSDVDTQQAKTTPSFTSNVPDAPLVDEARSLVAEVQQVEHVEVPTVAFEAPIEEPVVATPGAVAETYTKANEAPAGEVPPAKAESNESVNSSGGHEVEGECYGLELLVRPFDSVPELLPLDQLECLYNDEAVMLQKQILRAVKWCTKHDKMKLEEFKINSRLYGNGFMEPQEYVNSMAHELGPLNMLVIVPCMLRLQPVLLQKEMLYVALQTYRAKNISTLGKLIG</sequence>
<feature type="compositionally biased region" description="Basic and acidic residues" evidence="1">
    <location>
        <begin position="77"/>
        <end position="92"/>
    </location>
</feature>
<evidence type="ECO:0000313" key="2">
    <source>
        <dbReference type="EMBL" id="KAF0724565.1"/>
    </source>
</evidence>
<feature type="region of interest" description="Disordered" evidence="1">
    <location>
        <begin position="181"/>
        <end position="204"/>
    </location>
</feature>
<reference evidence="2 3" key="1">
    <citation type="submission" date="2019-07" db="EMBL/GenBank/DDBJ databases">
        <title>Genomics analysis of Aphanomyces spp. identifies a new class of oomycete effector associated with host adaptation.</title>
        <authorList>
            <person name="Gaulin E."/>
        </authorList>
    </citation>
    <scope>NUCLEOTIDE SEQUENCE [LARGE SCALE GENOMIC DNA]</scope>
    <source>
        <strain evidence="2 3">ATCC 201684</strain>
    </source>
</reference>
<organism evidence="2 3">
    <name type="scientific">Aphanomyces euteiches</name>
    <dbReference type="NCBI Taxonomy" id="100861"/>
    <lineage>
        <taxon>Eukaryota</taxon>
        <taxon>Sar</taxon>
        <taxon>Stramenopiles</taxon>
        <taxon>Oomycota</taxon>
        <taxon>Saprolegniomycetes</taxon>
        <taxon>Saprolegniales</taxon>
        <taxon>Verrucalvaceae</taxon>
        <taxon>Aphanomyces</taxon>
    </lineage>
</organism>
<dbReference type="AlphaFoldDB" id="A0A6G0WBE9"/>